<dbReference type="SUPFAM" id="SSF54593">
    <property type="entry name" value="Glyoxalase/Bleomycin resistance protein/Dihydroxybiphenyl dioxygenase"/>
    <property type="match status" value="1"/>
</dbReference>
<gene>
    <name evidence="1" type="ORF">AVDCRST_MAG54-4406</name>
</gene>
<dbReference type="InterPro" id="IPR029068">
    <property type="entry name" value="Glyas_Bleomycin-R_OHBP_Dase"/>
</dbReference>
<reference evidence="1" key="1">
    <citation type="submission" date="2020-02" db="EMBL/GenBank/DDBJ databases">
        <authorList>
            <person name="Meier V. D."/>
        </authorList>
    </citation>
    <scope>NUCLEOTIDE SEQUENCE</scope>
    <source>
        <strain evidence="1">AVDCRST_MAG54</strain>
    </source>
</reference>
<dbReference type="GO" id="GO:0016740">
    <property type="term" value="F:transferase activity"/>
    <property type="evidence" value="ECO:0007669"/>
    <property type="project" value="UniProtKB-KW"/>
</dbReference>
<protein>
    <submittedName>
        <fullName evidence="1">Acetyltransferase, GNAT family</fullName>
    </submittedName>
</protein>
<dbReference type="AlphaFoldDB" id="A0A6J4JY53"/>
<accession>A0A6J4JY53</accession>
<dbReference type="EMBL" id="CADCTH010000552">
    <property type="protein sequence ID" value="CAA9290625.1"/>
    <property type="molecule type" value="Genomic_DNA"/>
</dbReference>
<organism evidence="1">
    <name type="scientific">uncultured Actinomycetospora sp</name>
    <dbReference type="NCBI Taxonomy" id="1135996"/>
    <lineage>
        <taxon>Bacteria</taxon>
        <taxon>Bacillati</taxon>
        <taxon>Actinomycetota</taxon>
        <taxon>Actinomycetes</taxon>
        <taxon>Pseudonocardiales</taxon>
        <taxon>Pseudonocardiaceae</taxon>
        <taxon>Actinomycetospora</taxon>
        <taxon>environmental samples</taxon>
    </lineage>
</organism>
<dbReference type="Gene3D" id="3.10.180.10">
    <property type="entry name" value="2,3-Dihydroxybiphenyl 1,2-Dioxygenase, domain 1"/>
    <property type="match status" value="1"/>
</dbReference>
<sequence length="138" mass="14605">MRGVEPDPDDALRHWPLAGLVLRTPRLELRPDDDAGLAALADRALDGVGIIDRRWGSARDARQPGGAIVHWHVDDLPGTVARLLALGASEYQPVTEHGDGAGFTTASVVDPFGNVLGVMHNPHFLAVAAAREDVAAPV</sequence>
<proteinExistence type="predicted"/>
<name>A0A6J4JY53_9PSEU</name>
<keyword evidence="1" id="KW-0808">Transferase</keyword>
<evidence type="ECO:0000313" key="1">
    <source>
        <dbReference type="EMBL" id="CAA9290625.1"/>
    </source>
</evidence>